<evidence type="ECO:0000259" key="2">
    <source>
        <dbReference type="Pfam" id="PF18990"/>
    </source>
</evidence>
<dbReference type="Pfam" id="PF18990">
    <property type="entry name" value="DUF5723"/>
    <property type="match status" value="1"/>
</dbReference>
<dbReference type="InterPro" id="IPR043781">
    <property type="entry name" value="DUF5723"/>
</dbReference>
<dbReference type="GeneID" id="84580203"/>
<name>A0A2T5XW77_9FLAO</name>
<dbReference type="RefSeq" id="WP_107781552.1">
    <property type="nucleotide sequence ID" value="NZ_QBKG01000003.1"/>
</dbReference>
<proteinExistence type="predicted"/>
<feature type="chain" id="PRO_5015650377" description="DUF5723 domain-containing protein" evidence="1">
    <location>
        <begin position="19"/>
        <end position="463"/>
    </location>
</feature>
<protein>
    <recommendedName>
        <fullName evidence="2">DUF5723 domain-containing protein</fullName>
    </recommendedName>
</protein>
<keyword evidence="1" id="KW-0732">Signal</keyword>
<evidence type="ECO:0000313" key="4">
    <source>
        <dbReference type="Proteomes" id="UP000243985"/>
    </source>
</evidence>
<accession>A0A2T5XW77</accession>
<gene>
    <name evidence="3" type="ORF">C8P65_1037</name>
</gene>
<organism evidence="3 4">
    <name type="scientific">Capnocytophaga leadbetteri</name>
    <dbReference type="NCBI Taxonomy" id="327575"/>
    <lineage>
        <taxon>Bacteria</taxon>
        <taxon>Pseudomonadati</taxon>
        <taxon>Bacteroidota</taxon>
        <taxon>Flavobacteriia</taxon>
        <taxon>Flavobacteriales</taxon>
        <taxon>Flavobacteriaceae</taxon>
        <taxon>Capnocytophaga</taxon>
    </lineage>
</organism>
<comment type="caution">
    <text evidence="3">The sequence shown here is derived from an EMBL/GenBank/DDBJ whole genome shotgun (WGS) entry which is preliminary data.</text>
</comment>
<feature type="domain" description="DUF5723" evidence="2">
    <location>
        <begin position="40"/>
        <end position="430"/>
    </location>
</feature>
<dbReference type="EMBL" id="QBKG01000003">
    <property type="protein sequence ID" value="PTX07639.1"/>
    <property type="molecule type" value="Genomic_DNA"/>
</dbReference>
<sequence length="463" mass="50946">MKKVFLSALVLSTMAMEAQQSFSGFRESPYTGVLQATTNPAYMISSKRSWDANLFMLNVGISNDAIKLDTDINKSINEFARLDASNPLAKNNDINARFNVDVLGPSVFVKLNNKHAVGIFTRVRALGNINNFDAKMIQSYISDYDKLELRDNYSLNLNDQEVVVHGFSEVGFSWAGELYFDGRNAIKAGASVKYIMGAGNLYAGFRDFNGTASLTTDPVSRKTTLAINSTNGTFDIINGGTDFLNNFTANSLMGKEASTIGFDLGATYEYRVDACQTCHNKPHDLRIGFSIMDIGTVSYKTNSESYRYRMPSTGTVTIQMDDISEEKLQEAYGIGNFKKIAQKTVKSSLPTTLNLSADYRIFGGLYVNASGLVNLTSKSKTDVYNAYYANTFSFTPRFDTSAFGAYLPISYNEIAKTNIGFGLRLGPLTVGSSSVISNVITKSAHELNFFVGLRFGHMVYPNN</sequence>
<evidence type="ECO:0000256" key="1">
    <source>
        <dbReference type="SAM" id="SignalP"/>
    </source>
</evidence>
<evidence type="ECO:0000313" key="3">
    <source>
        <dbReference type="EMBL" id="PTX07639.1"/>
    </source>
</evidence>
<dbReference type="Proteomes" id="UP000243985">
    <property type="component" value="Unassembled WGS sequence"/>
</dbReference>
<dbReference type="AlphaFoldDB" id="A0A2T5XW77"/>
<feature type="signal peptide" evidence="1">
    <location>
        <begin position="1"/>
        <end position="18"/>
    </location>
</feature>
<reference evidence="3 4" key="1">
    <citation type="submission" date="2018-04" db="EMBL/GenBank/DDBJ databases">
        <title>Genomic Encyclopedia of Archaeal and Bacterial Type Strains, Phase II (KMG-II): from individual species to whole genera.</title>
        <authorList>
            <person name="Goeker M."/>
        </authorList>
    </citation>
    <scope>NUCLEOTIDE SEQUENCE [LARGE SCALE GENOMIC DNA]</scope>
    <source>
        <strain evidence="3 4">DSM 22902</strain>
    </source>
</reference>